<feature type="region of interest" description="Disordered" evidence="1">
    <location>
        <begin position="1"/>
        <end position="28"/>
    </location>
</feature>
<evidence type="ECO:0000313" key="3">
    <source>
        <dbReference type="EMBL" id="MFD0958940.1"/>
    </source>
</evidence>
<evidence type="ECO:0000313" key="4">
    <source>
        <dbReference type="Proteomes" id="UP001596989"/>
    </source>
</evidence>
<keyword evidence="2" id="KW-0472">Membrane</keyword>
<reference evidence="4" key="1">
    <citation type="journal article" date="2019" name="Int. J. Syst. Evol. Microbiol.">
        <title>The Global Catalogue of Microorganisms (GCM) 10K type strain sequencing project: providing services to taxonomists for standard genome sequencing and annotation.</title>
        <authorList>
            <consortium name="The Broad Institute Genomics Platform"/>
            <consortium name="The Broad Institute Genome Sequencing Center for Infectious Disease"/>
            <person name="Wu L."/>
            <person name="Ma J."/>
        </authorList>
    </citation>
    <scope>NUCLEOTIDE SEQUENCE [LARGE SCALE GENOMIC DNA]</scope>
    <source>
        <strain evidence="4">CCUG 59129</strain>
    </source>
</reference>
<dbReference type="RefSeq" id="WP_377562773.1">
    <property type="nucleotide sequence ID" value="NZ_JBHTJZ010000005.1"/>
</dbReference>
<feature type="compositionally biased region" description="Basic residues" evidence="1">
    <location>
        <begin position="8"/>
        <end position="24"/>
    </location>
</feature>
<feature type="transmembrane region" description="Helical" evidence="2">
    <location>
        <begin position="43"/>
        <end position="62"/>
    </location>
</feature>
<accession>A0ABW3HN76</accession>
<feature type="transmembrane region" description="Helical" evidence="2">
    <location>
        <begin position="68"/>
        <end position="88"/>
    </location>
</feature>
<dbReference type="EMBL" id="JBHTJZ010000005">
    <property type="protein sequence ID" value="MFD0958940.1"/>
    <property type="molecule type" value="Genomic_DNA"/>
</dbReference>
<evidence type="ECO:0008006" key="5">
    <source>
        <dbReference type="Google" id="ProtNLM"/>
    </source>
</evidence>
<evidence type="ECO:0000256" key="1">
    <source>
        <dbReference type="SAM" id="MobiDB-lite"/>
    </source>
</evidence>
<sequence>MSRSWERKVRKNMSHLNKQQKKQGKGGTVIGSEQKERFVGRNYMAPVMLLLFVTLYCVVMWNDPKFEATTMFWVTVVLYIGLAALFYFRKPYLTIGKDYVQTRRFTGDKMLQASGIKQIAVQRGAIMITPVKGANWTFTKLINRYPTDEMAGKMKEFAAKHNIPFSEKQ</sequence>
<keyword evidence="2" id="KW-0812">Transmembrane</keyword>
<comment type="caution">
    <text evidence="3">The sequence shown here is derived from an EMBL/GenBank/DDBJ whole genome shotgun (WGS) entry which is preliminary data.</text>
</comment>
<organism evidence="3 4">
    <name type="scientific">Paenibacillus chungangensis</name>
    <dbReference type="NCBI Taxonomy" id="696535"/>
    <lineage>
        <taxon>Bacteria</taxon>
        <taxon>Bacillati</taxon>
        <taxon>Bacillota</taxon>
        <taxon>Bacilli</taxon>
        <taxon>Bacillales</taxon>
        <taxon>Paenibacillaceae</taxon>
        <taxon>Paenibacillus</taxon>
    </lineage>
</organism>
<gene>
    <name evidence="3" type="ORF">ACFQ2I_05995</name>
</gene>
<keyword evidence="2" id="KW-1133">Transmembrane helix</keyword>
<keyword evidence="4" id="KW-1185">Reference proteome</keyword>
<proteinExistence type="predicted"/>
<protein>
    <recommendedName>
        <fullName evidence="5">Methyltransferase</fullName>
    </recommendedName>
</protein>
<evidence type="ECO:0000256" key="2">
    <source>
        <dbReference type="SAM" id="Phobius"/>
    </source>
</evidence>
<dbReference type="Proteomes" id="UP001596989">
    <property type="component" value="Unassembled WGS sequence"/>
</dbReference>
<name>A0ABW3HN76_9BACL</name>